<keyword evidence="2" id="KW-1185">Reference proteome</keyword>
<gene>
    <name evidence="1" type="ORF">SCARR_01934</name>
</gene>
<proteinExistence type="predicted"/>
<organism evidence="1 2">
    <name type="scientific">Pontiella sulfatireligans</name>
    <dbReference type="NCBI Taxonomy" id="2750658"/>
    <lineage>
        <taxon>Bacteria</taxon>
        <taxon>Pseudomonadati</taxon>
        <taxon>Kiritimatiellota</taxon>
        <taxon>Kiritimatiellia</taxon>
        <taxon>Kiritimatiellales</taxon>
        <taxon>Pontiellaceae</taxon>
        <taxon>Pontiella</taxon>
    </lineage>
</organism>
<dbReference type="AlphaFoldDB" id="A0A6C2UKP0"/>
<reference evidence="1 2" key="1">
    <citation type="submission" date="2019-04" db="EMBL/GenBank/DDBJ databases">
        <authorList>
            <person name="Van Vliet M D."/>
        </authorList>
    </citation>
    <scope>NUCLEOTIDE SEQUENCE [LARGE SCALE GENOMIC DNA]</scope>
    <source>
        <strain evidence="1 2">F21</strain>
    </source>
</reference>
<sequence>MLPDINFQNIRCHRNSKNHGFAELCVQIFRHTFPQGTTFYRVDDAGGDGGVEDTVPLPDGNEIGMQAKYFNSLGKSQWQQIDKSVRTAINNHPTLVEYRIVSPVNRGQDMKKWTDRINRWNQYAKEQGFTHEIEFVWWGESELQDMLLAPDHISKVHYWFGTPTFSFT</sequence>
<evidence type="ECO:0008006" key="3">
    <source>
        <dbReference type="Google" id="ProtNLM"/>
    </source>
</evidence>
<evidence type="ECO:0000313" key="1">
    <source>
        <dbReference type="EMBL" id="VGO19874.1"/>
    </source>
</evidence>
<accession>A0A6C2UKP0</accession>
<dbReference type="Proteomes" id="UP000346198">
    <property type="component" value="Unassembled WGS sequence"/>
</dbReference>
<protein>
    <recommendedName>
        <fullName evidence="3">Restriction endonuclease type IV Mrr domain-containing protein</fullName>
    </recommendedName>
</protein>
<name>A0A6C2UKP0_9BACT</name>
<dbReference type="RefSeq" id="WP_136061342.1">
    <property type="nucleotide sequence ID" value="NZ_CAAHFH010000001.1"/>
</dbReference>
<dbReference type="EMBL" id="CAAHFH010000001">
    <property type="protein sequence ID" value="VGO19874.1"/>
    <property type="molecule type" value="Genomic_DNA"/>
</dbReference>
<evidence type="ECO:0000313" key="2">
    <source>
        <dbReference type="Proteomes" id="UP000346198"/>
    </source>
</evidence>